<sequence length="112" mass="12614">MGRKEKTHSGYEGNDAMYVKLIPLDGHEFIIKRQHALASGTIKTTLRGPGQFAKNEINEVSFRDIPSHVLPKVCMHLTHEVLYTNSSMEMPEFPTAPAIVWELLMAANFLDC</sequence>
<gene>
    <name evidence="6" type="primary">LOC113911427</name>
</gene>
<dbReference type="GO" id="GO:0005634">
    <property type="term" value="C:nucleus"/>
    <property type="evidence" value="ECO:0007669"/>
    <property type="project" value="UniProtKB-SubCell"/>
</dbReference>
<dbReference type="Gene3D" id="3.30.710.10">
    <property type="entry name" value="Potassium Channel Kv1.1, Chain A"/>
    <property type="match status" value="1"/>
</dbReference>
<dbReference type="InterPro" id="IPR001232">
    <property type="entry name" value="SKP1-like"/>
</dbReference>
<keyword evidence="5" id="KW-1185">Reference proteome</keyword>
<comment type="subcellular location">
    <subcellularLocation>
        <location evidence="1">Nucleus</location>
    </subcellularLocation>
</comment>
<keyword evidence="4" id="KW-0539">Nucleus</keyword>
<dbReference type="GeneID" id="113911427"/>
<proteinExistence type="inferred from homology"/>
<dbReference type="SMART" id="SM00512">
    <property type="entry name" value="Skp1"/>
    <property type="match status" value="1"/>
</dbReference>
<organism evidence="5 6">
    <name type="scientific">Zalophus californianus</name>
    <name type="common">California sealion</name>
    <dbReference type="NCBI Taxonomy" id="9704"/>
    <lineage>
        <taxon>Eukaryota</taxon>
        <taxon>Metazoa</taxon>
        <taxon>Chordata</taxon>
        <taxon>Craniata</taxon>
        <taxon>Vertebrata</taxon>
        <taxon>Euteleostomi</taxon>
        <taxon>Mammalia</taxon>
        <taxon>Eutheria</taxon>
        <taxon>Laurasiatheria</taxon>
        <taxon>Carnivora</taxon>
        <taxon>Caniformia</taxon>
        <taxon>Pinnipedia</taxon>
        <taxon>Otariidae</taxon>
        <taxon>Zalophus</taxon>
    </lineage>
</organism>
<accession>A0A6P9FJU1</accession>
<dbReference type="SUPFAM" id="SSF54695">
    <property type="entry name" value="POZ domain"/>
    <property type="match status" value="1"/>
</dbReference>
<evidence type="ECO:0000256" key="4">
    <source>
        <dbReference type="ARBA" id="ARBA00023242"/>
    </source>
</evidence>
<name>A0A6P9FJU1_ZALCA</name>
<evidence type="ECO:0000256" key="2">
    <source>
        <dbReference type="ARBA" id="ARBA00009993"/>
    </source>
</evidence>
<evidence type="ECO:0000313" key="5">
    <source>
        <dbReference type="Proteomes" id="UP000515165"/>
    </source>
</evidence>
<protein>
    <recommendedName>
        <fullName evidence="3">Elongin-C</fullName>
    </recommendedName>
</protein>
<dbReference type="RefSeq" id="XP_035583198.1">
    <property type="nucleotide sequence ID" value="XM_035727305.1"/>
</dbReference>
<dbReference type="GO" id="GO:0006511">
    <property type="term" value="P:ubiquitin-dependent protein catabolic process"/>
    <property type="evidence" value="ECO:0007669"/>
    <property type="project" value="InterPro"/>
</dbReference>
<dbReference type="AlphaFoldDB" id="A0A6P9FJU1"/>
<evidence type="ECO:0000256" key="1">
    <source>
        <dbReference type="ARBA" id="ARBA00004123"/>
    </source>
</evidence>
<dbReference type="PANTHER" id="PTHR20648">
    <property type="entry name" value="ELONGIN-C"/>
    <property type="match status" value="1"/>
</dbReference>
<dbReference type="FunFam" id="3.30.710.10:FF:000035">
    <property type="entry name" value="Elongin C transcription elongation factor"/>
    <property type="match status" value="1"/>
</dbReference>
<dbReference type="OrthoDB" id="249087at2759"/>
<evidence type="ECO:0000256" key="3">
    <source>
        <dbReference type="ARBA" id="ARBA00021347"/>
    </source>
</evidence>
<dbReference type="InterPro" id="IPR011333">
    <property type="entry name" value="SKP1/BTB/POZ_sf"/>
</dbReference>
<dbReference type="CDD" id="cd18321">
    <property type="entry name" value="BTB_POZ_EloC"/>
    <property type="match status" value="1"/>
</dbReference>
<dbReference type="KEGG" id="zca:113911427"/>
<evidence type="ECO:0000313" key="6">
    <source>
        <dbReference type="RefSeq" id="XP_035583198.1"/>
    </source>
</evidence>
<dbReference type="InterPro" id="IPR039948">
    <property type="entry name" value="ELC1"/>
</dbReference>
<reference evidence="6" key="1">
    <citation type="submission" date="2025-08" db="UniProtKB">
        <authorList>
            <consortium name="RefSeq"/>
        </authorList>
    </citation>
    <scope>IDENTIFICATION</scope>
    <source>
        <tissue evidence="6">Blood</tissue>
    </source>
</reference>
<comment type="similarity">
    <text evidence="2">Belongs to the SKP1 family.</text>
</comment>
<dbReference type="Proteomes" id="UP000515165">
    <property type="component" value="Chromosome 4"/>
</dbReference>